<sequence>MKARMNPFKAAPEAIDAMVKLESYTRQSGLEYSLIELVKTRASQINGCAFCIHMHTADARKAGETEERLYLLSAWRESPLYSERERAALAWTESLTRIADTQAPDEDYEWARSQFSEEELVKLTLLIGAINIWNRFAIGFRNIHPVTKTPSATRAKKEEAV</sequence>
<evidence type="ECO:0000313" key="2">
    <source>
        <dbReference type="EMBL" id="ENO12990.1"/>
    </source>
</evidence>
<dbReference type="PANTHER" id="PTHR34846">
    <property type="entry name" value="4-CARBOXYMUCONOLACTONE DECARBOXYLASE FAMILY PROTEIN (AFU_ORTHOLOGUE AFUA_6G11590)"/>
    <property type="match status" value="1"/>
</dbReference>
<dbReference type="SUPFAM" id="SSF69118">
    <property type="entry name" value="AhpD-like"/>
    <property type="match status" value="1"/>
</dbReference>
<reference evidence="2 3" key="1">
    <citation type="journal article" date="2013" name="Genome Announc.">
        <title>Genome Sequence of the Polycyclic Aromatic Hydrocarbon-Degrading Bacterium Strain Marinobacter nanhaiticus D15-8WT.</title>
        <authorList>
            <person name="Cui Z."/>
            <person name="Gao W."/>
            <person name="Li Q."/>
            <person name="Xu G."/>
            <person name="Zheng L."/>
        </authorList>
    </citation>
    <scope>NUCLEOTIDE SEQUENCE [LARGE SCALE GENOMIC DNA]</scope>
    <source>
        <strain evidence="2 3">D15-8W</strain>
    </source>
</reference>
<protein>
    <submittedName>
        <fullName evidence="2">Carboxymuconolactone decarboxylase family protein</fullName>
    </submittedName>
</protein>
<dbReference type="eggNOG" id="COG2128">
    <property type="taxonomic scope" value="Bacteria"/>
</dbReference>
<dbReference type="EMBL" id="APLQ01000014">
    <property type="protein sequence ID" value="ENO12990.1"/>
    <property type="molecule type" value="Genomic_DNA"/>
</dbReference>
<proteinExistence type="predicted"/>
<evidence type="ECO:0000259" key="1">
    <source>
        <dbReference type="Pfam" id="PF02627"/>
    </source>
</evidence>
<dbReference type="STRING" id="626887.J057_16370"/>
<dbReference type="InterPro" id="IPR029032">
    <property type="entry name" value="AhpD-like"/>
</dbReference>
<gene>
    <name evidence="2" type="ORF">J057_16370</name>
</gene>
<name>N6VS25_9GAMM</name>
<dbReference type="OrthoDB" id="9801997at2"/>
<dbReference type="InterPro" id="IPR003779">
    <property type="entry name" value="CMD-like"/>
</dbReference>
<keyword evidence="3" id="KW-1185">Reference proteome</keyword>
<dbReference type="HOGENOM" id="CLU_082760_6_0_6"/>
<dbReference type="PANTHER" id="PTHR34846:SF10">
    <property type="entry name" value="CYTOPLASMIC PROTEIN"/>
    <property type="match status" value="1"/>
</dbReference>
<dbReference type="RefSeq" id="WP_004581215.1">
    <property type="nucleotide sequence ID" value="NZ_AP028878.1"/>
</dbReference>
<dbReference type="AlphaFoldDB" id="N6VS25"/>
<comment type="caution">
    <text evidence="2">The sequence shown here is derived from an EMBL/GenBank/DDBJ whole genome shotgun (WGS) entry which is preliminary data.</text>
</comment>
<dbReference type="Pfam" id="PF02627">
    <property type="entry name" value="CMD"/>
    <property type="match status" value="1"/>
</dbReference>
<feature type="domain" description="Carboxymuconolactone decarboxylase-like" evidence="1">
    <location>
        <begin position="12"/>
        <end position="93"/>
    </location>
</feature>
<dbReference type="Proteomes" id="UP000013165">
    <property type="component" value="Unassembled WGS sequence"/>
</dbReference>
<dbReference type="NCBIfam" id="TIGR00778">
    <property type="entry name" value="ahpD_dom"/>
    <property type="match status" value="1"/>
</dbReference>
<accession>N6VS25</accession>
<dbReference type="Gene3D" id="1.20.1290.10">
    <property type="entry name" value="AhpD-like"/>
    <property type="match status" value="1"/>
</dbReference>
<dbReference type="PATRIC" id="fig|626887.3.peg.3270"/>
<dbReference type="InterPro" id="IPR004675">
    <property type="entry name" value="AhpD_core"/>
</dbReference>
<evidence type="ECO:0000313" key="3">
    <source>
        <dbReference type="Proteomes" id="UP000013165"/>
    </source>
</evidence>
<organism evidence="2 3">
    <name type="scientific">Marinobacter nanhaiticus D15-8W</name>
    <dbReference type="NCBI Taxonomy" id="626887"/>
    <lineage>
        <taxon>Bacteria</taxon>
        <taxon>Pseudomonadati</taxon>
        <taxon>Pseudomonadota</taxon>
        <taxon>Gammaproteobacteria</taxon>
        <taxon>Pseudomonadales</taxon>
        <taxon>Marinobacteraceae</taxon>
        <taxon>Marinobacter</taxon>
    </lineage>
</organism>
<dbReference type="GO" id="GO:0051920">
    <property type="term" value="F:peroxiredoxin activity"/>
    <property type="evidence" value="ECO:0007669"/>
    <property type="project" value="InterPro"/>
</dbReference>